<dbReference type="RefSeq" id="WP_184862636.1">
    <property type="nucleotide sequence ID" value="NZ_JACHLK010000013.1"/>
</dbReference>
<organism evidence="1 2">
    <name type="scientific">Acidovorax soli</name>
    <dbReference type="NCBI Taxonomy" id="592050"/>
    <lineage>
        <taxon>Bacteria</taxon>
        <taxon>Pseudomonadati</taxon>
        <taxon>Pseudomonadota</taxon>
        <taxon>Betaproteobacteria</taxon>
        <taxon>Burkholderiales</taxon>
        <taxon>Comamonadaceae</taxon>
        <taxon>Acidovorax</taxon>
    </lineage>
</organism>
<gene>
    <name evidence="1" type="ORF">HNP48_005241</name>
</gene>
<keyword evidence="1" id="KW-0282">Flagellum</keyword>
<name>A0A7X0UBW5_9BURK</name>
<protein>
    <submittedName>
        <fullName evidence="1">Flagellar protein FlgJ</fullName>
    </submittedName>
</protein>
<dbReference type="AlphaFoldDB" id="A0A7X0UBW5"/>
<keyword evidence="2" id="KW-1185">Reference proteome</keyword>
<accession>A0A7X0UBW5</accession>
<comment type="caution">
    <text evidence="1">The sequence shown here is derived from an EMBL/GenBank/DDBJ whole genome shotgun (WGS) entry which is preliminary data.</text>
</comment>
<proteinExistence type="predicted"/>
<keyword evidence="1" id="KW-0966">Cell projection</keyword>
<dbReference type="EMBL" id="JACHLK010000013">
    <property type="protein sequence ID" value="MBB6562528.1"/>
    <property type="molecule type" value="Genomic_DNA"/>
</dbReference>
<evidence type="ECO:0000313" key="1">
    <source>
        <dbReference type="EMBL" id="MBB6562528.1"/>
    </source>
</evidence>
<keyword evidence="1" id="KW-0969">Cilium</keyword>
<reference evidence="1 2" key="1">
    <citation type="submission" date="2020-08" db="EMBL/GenBank/DDBJ databases">
        <title>Functional genomics of gut bacteria from endangered species of beetles.</title>
        <authorList>
            <person name="Carlos-Shanley C."/>
        </authorList>
    </citation>
    <scope>NUCLEOTIDE SEQUENCE [LARGE SCALE GENOMIC DNA]</scope>
    <source>
        <strain evidence="1 2">S00198</strain>
    </source>
</reference>
<dbReference type="Proteomes" id="UP000575083">
    <property type="component" value="Unassembled WGS sequence"/>
</dbReference>
<sequence>MEHRIHAPSSLLPGQAHGDTIAPAADAQYRARAEQAAVRFEGLFISQMLQQMRKSASEIAGEDGLFQQRRNDMLDYADTLVADQLASQRAFGIANTLLLQLLPAAGPVASATPAALNVSHPPVALKP</sequence>
<evidence type="ECO:0000313" key="2">
    <source>
        <dbReference type="Proteomes" id="UP000575083"/>
    </source>
</evidence>